<dbReference type="Proteomes" id="UP000323225">
    <property type="component" value="Unassembled WGS sequence"/>
</dbReference>
<organism evidence="2 3">
    <name type="scientific">Vibrio cholerae</name>
    <dbReference type="NCBI Taxonomy" id="666"/>
    <lineage>
        <taxon>Bacteria</taxon>
        <taxon>Pseudomonadati</taxon>
        <taxon>Pseudomonadota</taxon>
        <taxon>Gammaproteobacteria</taxon>
        <taxon>Vibrionales</taxon>
        <taxon>Vibrionaceae</taxon>
        <taxon>Vibrio</taxon>
    </lineage>
</organism>
<name>A0A5B1C0C0_VIBCL</name>
<comment type="caution">
    <text evidence="2">The sequence shown here is derived from an EMBL/GenBank/DDBJ whole genome shotgun (WGS) entry which is preliminary data.</text>
</comment>
<dbReference type="EMBL" id="VUAA01000019">
    <property type="protein sequence ID" value="KAA1253701.1"/>
    <property type="molecule type" value="Genomic_DNA"/>
</dbReference>
<reference evidence="2 3" key="1">
    <citation type="submission" date="2019-09" db="EMBL/GenBank/DDBJ databases">
        <authorList>
            <person name="Kritzky A."/>
            <person name="Schelkanova E.Y."/>
            <person name="Alkhova Z.V."/>
            <person name="Smirnova N.I."/>
        </authorList>
    </citation>
    <scope>NUCLEOTIDE SEQUENCE [LARGE SCALE GENOMIC DNA]</scope>
    <source>
        <strain evidence="2 3">M1526</strain>
    </source>
</reference>
<dbReference type="InterPro" id="IPR010982">
    <property type="entry name" value="Lambda_DNA-bd_dom_sf"/>
</dbReference>
<dbReference type="PROSITE" id="PS50943">
    <property type="entry name" value="HTH_CROC1"/>
    <property type="match status" value="1"/>
</dbReference>
<dbReference type="AlphaFoldDB" id="A0A5B1C0C0"/>
<dbReference type="CDD" id="cd00093">
    <property type="entry name" value="HTH_XRE"/>
    <property type="match status" value="1"/>
</dbReference>
<dbReference type="SUPFAM" id="SSF47413">
    <property type="entry name" value="lambda repressor-like DNA-binding domains"/>
    <property type="match status" value="1"/>
</dbReference>
<evidence type="ECO:0000259" key="1">
    <source>
        <dbReference type="PROSITE" id="PS50943"/>
    </source>
</evidence>
<proteinExistence type="predicted"/>
<sequence>MKALAIQSGEVKDFLINENNMSTNRTVDSILNALYLSKCDSASLIESKIQDKARENLNLLWEQYSERENVTRSTFCKSIGWTTTSNFSAYLKGTLPLGDSVIDKIASGLDVEPQMIKYDFNHAEFKSFLKVKRSIECGLSSEKMKNVAKNIKMRWHEYQDMTGMTQQEFCQSKLGLKTQAGFSQIINGKAPVNNELLIKLATAFSCTVTELSPDAEIDSEVMATSDKVESDAVLLIKDMMGVLQRNGIEVSSDMQKRIELVINS</sequence>
<evidence type="ECO:0000313" key="3">
    <source>
        <dbReference type="Proteomes" id="UP000323225"/>
    </source>
</evidence>
<dbReference type="Gene3D" id="1.10.260.40">
    <property type="entry name" value="lambda repressor-like DNA-binding domains"/>
    <property type="match status" value="2"/>
</dbReference>
<dbReference type="InterPro" id="IPR001387">
    <property type="entry name" value="Cro/C1-type_HTH"/>
</dbReference>
<protein>
    <submittedName>
        <fullName evidence="2">Helix-turn-helix transcriptional regulator</fullName>
    </submittedName>
</protein>
<evidence type="ECO:0000313" key="2">
    <source>
        <dbReference type="EMBL" id="KAA1253701.1"/>
    </source>
</evidence>
<gene>
    <name evidence="2" type="ORF">F0M16_16655</name>
</gene>
<dbReference type="GO" id="GO:0003677">
    <property type="term" value="F:DNA binding"/>
    <property type="evidence" value="ECO:0007669"/>
    <property type="project" value="InterPro"/>
</dbReference>
<feature type="domain" description="HTH cro/C1-type" evidence="1">
    <location>
        <begin position="163"/>
        <end position="211"/>
    </location>
</feature>
<accession>A0A5B1C0C0</accession>